<dbReference type="SUPFAM" id="SSF57850">
    <property type="entry name" value="RING/U-box"/>
    <property type="match status" value="3"/>
</dbReference>
<dbReference type="Gene3D" id="1.20.120.1750">
    <property type="match status" value="1"/>
</dbReference>
<dbReference type="InterPro" id="IPR048962">
    <property type="entry name" value="ARIH1-like_UBL"/>
</dbReference>
<dbReference type="InterPro" id="IPR013083">
    <property type="entry name" value="Znf_RING/FYVE/PHD"/>
</dbReference>
<dbReference type="InterPro" id="IPR044066">
    <property type="entry name" value="TRIAD_supradom"/>
</dbReference>
<keyword evidence="8" id="KW-0833">Ubl conjugation pathway</keyword>
<evidence type="ECO:0000313" key="15">
    <source>
        <dbReference type="Proteomes" id="UP001075354"/>
    </source>
</evidence>
<evidence type="ECO:0000256" key="9">
    <source>
        <dbReference type="ARBA" id="ARBA00022833"/>
    </source>
</evidence>
<keyword evidence="6" id="KW-0677">Repeat</keyword>
<dbReference type="PANTHER" id="PTHR11685">
    <property type="entry name" value="RBR FAMILY RING FINGER AND IBR DOMAIN-CONTAINING"/>
    <property type="match status" value="1"/>
</dbReference>
<dbReference type="InterPro" id="IPR031127">
    <property type="entry name" value="E3_UB_ligase_RBR"/>
</dbReference>
<feature type="compositionally biased region" description="Acidic residues" evidence="11">
    <location>
        <begin position="1"/>
        <end position="27"/>
    </location>
</feature>
<keyword evidence="5" id="KW-0479">Metal-binding</keyword>
<gene>
    <name evidence="14" type="ORF">ONE63_000905</name>
</gene>
<dbReference type="Gene3D" id="3.30.40.10">
    <property type="entry name" value="Zinc/RING finger domain, C3HC4 (zinc finger)"/>
    <property type="match status" value="1"/>
</dbReference>
<dbReference type="EMBL" id="JAPTSV010000001">
    <property type="protein sequence ID" value="KAJ1532296.1"/>
    <property type="molecule type" value="Genomic_DNA"/>
</dbReference>
<dbReference type="InterPro" id="IPR045840">
    <property type="entry name" value="Ariadne"/>
</dbReference>
<evidence type="ECO:0000259" key="12">
    <source>
        <dbReference type="PROSITE" id="PS50089"/>
    </source>
</evidence>
<dbReference type="AlphaFoldDB" id="A0AAV7Y0E0"/>
<comment type="caution">
    <text evidence="14">The sequence shown here is derived from an EMBL/GenBank/DDBJ whole genome shotgun (WGS) entry which is preliminary data.</text>
</comment>
<sequence>MDSEDETPFDDGDSGNESSGDDVDFAIEMDSNTTKERPPDVEEYPFEVLTTEEIVQHMIDCIKEVNTVVEIPATTTRILLNHFKWDKEKLMERFYDTDQEQLFIEARVINPIKEGAVTRPKPLKRTSISGMEECEICFLLLPSNAMTGLECGHRFCTQCWGGYLTTKIMEEGVGQTIACAAHDCDILVDDATVMRLVKDSKVRLKYQHLITNSFVECNRLLRWCPSPDCNNVIKVQYKECRPVKCKCAHVFCFSCGENWHDPVKCDILKKWIKKCDDDSETANWIAANTKECPKCNVTIEKDGGCNHMVCKNQNCKAEFCWVCLGPWEPHGSSWYNCNRYDEDEAKVARDAHERSRSALQRYLFYCNRYMNHMQSLKFENKLYASVKEKMEEMQQHNMSWIEVQFLRKAVDILCQCRQTLMYTYVFAYYLRRSNQSILFEDNQRDLESATETLSEYLEREITSGNLADIKQKVQDKYRYCDSRRKVLLEHVHEGYERDWWEYFE</sequence>
<dbReference type="PROSITE" id="PS50089">
    <property type="entry name" value="ZF_RING_2"/>
    <property type="match status" value="1"/>
</dbReference>
<evidence type="ECO:0000256" key="6">
    <source>
        <dbReference type="ARBA" id="ARBA00022737"/>
    </source>
</evidence>
<dbReference type="FunFam" id="3.30.40.10:FF:000019">
    <property type="entry name" value="RBR-type E3 ubiquitin transferase"/>
    <property type="match status" value="1"/>
</dbReference>
<dbReference type="CDD" id="cd16626">
    <property type="entry name" value="RING-HC_RBR_HHARI"/>
    <property type="match status" value="1"/>
</dbReference>
<evidence type="ECO:0000256" key="2">
    <source>
        <dbReference type="ARBA" id="ARBA00005884"/>
    </source>
</evidence>
<comment type="catalytic activity">
    <reaction evidence="1">
        <text>[E2 ubiquitin-conjugating enzyme]-S-ubiquitinyl-L-cysteine + [acceptor protein]-L-lysine = [E2 ubiquitin-conjugating enzyme]-L-cysteine + [acceptor protein]-N(6)-ubiquitinyl-L-lysine.</text>
        <dbReference type="EC" id="2.3.2.31"/>
    </reaction>
</comment>
<dbReference type="InterPro" id="IPR001841">
    <property type="entry name" value="Znf_RING"/>
</dbReference>
<organism evidence="14 15">
    <name type="scientific">Megalurothrips usitatus</name>
    <name type="common">bean blossom thrips</name>
    <dbReference type="NCBI Taxonomy" id="439358"/>
    <lineage>
        <taxon>Eukaryota</taxon>
        <taxon>Metazoa</taxon>
        <taxon>Ecdysozoa</taxon>
        <taxon>Arthropoda</taxon>
        <taxon>Hexapoda</taxon>
        <taxon>Insecta</taxon>
        <taxon>Pterygota</taxon>
        <taxon>Neoptera</taxon>
        <taxon>Paraneoptera</taxon>
        <taxon>Thysanoptera</taxon>
        <taxon>Terebrantia</taxon>
        <taxon>Thripoidea</taxon>
        <taxon>Thripidae</taxon>
        <taxon>Megalurothrips</taxon>
    </lineage>
</organism>
<evidence type="ECO:0000256" key="3">
    <source>
        <dbReference type="ARBA" id="ARBA00012251"/>
    </source>
</evidence>
<dbReference type="GO" id="GO:0061630">
    <property type="term" value="F:ubiquitin protein ligase activity"/>
    <property type="evidence" value="ECO:0007669"/>
    <property type="project" value="UniProtKB-EC"/>
</dbReference>
<dbReference type="SMART" id="SM00647">
    <property type="entry name" value="IBR"/>
    <property type="match status" value="2"/>
</dbReference>
<dbReference type="PROSITE" id="PS51873">
    <property type="entry name" value="TRIAD"/>
    <property type="match status" value="1"/>
</dbReference>
<feature type="region of interest" description="Disordered" evidence="11">
    <location>
        <begin position="1"/>
        <end position="41"/>
    </location>
</feature>
<keyword evidence="9" id="KW-0862">Zinc</keyword>
<proteinExistence type="inferred from homology"/>
<protein>
    <recommendedName>
        <fullName evidence="3">RBR-type E3 ubiquitin transferase</fullName>
        <ecNumber evidence="3">2.3.2.31</ecNumber>
    </recommendedName>
</protein>
<evidence type="ECO:0000256" key="1">
    <source>
        <dbReference type="ARBA" id="ARBA00001798"/>
    </source>
</evidence>
<comment type="similarity">
    <text evidence="2">Belongs to the RBR family. Ariadne subfamily.</text>
</comment>
<dbReference type="Pfam" id="PF01485">
    <property type="entry name" value="IBR"/>
    <property type="match status" value="1"/>
</dbReference>
<dbReference type="CDD" id="cd20356">
    <property type="entry name" value="Rcat_RBR_HHARI-like"/>
    <property type="match status" value="1"/>
</dbReference>
<evidence type="ECO:0000259" key="13">
    <source>
        <dbReference type="PROSITE" id="PS51873"/>
    </source>
</evidence>
<evidence type="ECO:0000256" key="4">
    <source>
        <dbReference type="ARBA" id="ARBA00022679"/>
    </source>
</evidence>
<keyword evidence="4" id="KW-0808">Transferase</keyword>
<feature type="domain" description="RING-type" evidence="13">
    <location>
        <begin position="130"/>
        <end position="341"/>
    </location>
</feature>
<dbReference type="Pfam" id="PF13923">
    <property type="entry name" value="zf-C3HC4_2"/>
    <property type="match status" value="1"/>
</dbReference>
<dbReference type="GO" id="GO:0008270">
    <property type="term" value="F:zinc ion binding"/>
    <property type="evidence" value="ECO:0007669"/>
    <property type="project" value="UniProtKB-KW"/>
</dbReference>
<evidence type="ECO:0000256" key="5">
    <source>
        <dbReference type="ARBA" id="ARBA00022723"/>
    </source>
</evidence>
<dbReference type="Pfam" id="PF21235">
    <property type="entry name" value="UBA_ARI1"/>
    <property type="match status" value="1"/>
</dbReference>
<reference evidence="14" key="1">
    <citation type="submission" date="2022-12" db="EMBL/GenBank/DDBJ databases">
        <title>Chromosome-level genome assembly of the bean flower thrips Megalurothrips usitatus.</title>
        <authorList>
            <person name="Ma L."/>
            <person name="Liu Q."/>
            <person name="Li H."/>
            <person name="Cai W."/>
        </authorList>
    </citation>
    <scope>NUCLEOTIDE SEQUENCE</scope>
    <source>
        <strain evidence="14">Cailab_2022a</strain>
    </source>
</reference>
<dbReference type="Pfam" id="PF19422">
    <property type="entry name" value="Ariadne"/>
    <property type="match status" value="1"/>
</dbReference>
<dbReference type="InterPro" id="IPR002867">
    <property type="entry name" value="IBR_dom"/>
</dbReference>
<keyword evidence="15" id="KW-1185">Reference proteome</keyword>
<evidence type="ECO:0000256" key="7">
    <source>
        <dbReference type="ARBA" id="ARBA00022771"/>
    </source>
</evidence>
<dbReference type="EC" id="2.3.2.31" evidence="3"/>
<dbReference type="CDD" id="cd20343">
    <property type="entry name" value="BRcat_RBR_HHARI-like"/>
    <property type="match status" value="1"/>
</dbReference>
<name>A0AAV7Y0E0_9NEOP</name>
<dbReference type="GO" id="GO:0016567">
    <property type="term" value="P:protein ubiquitination"/>
    <property type="evidence" value="ECO:0007669"/>
    <property type="project" value="InterPro"/>
</dbReference>
<accession>A0AAV7Y0E0</accession>
<evidence type="ECO:0000313" key="14">
    <source>
        <dbReference type="EMBL" id="KAJ1532296.1"/>
    </source>
</evidence>
<keyword evidence="7 10" id="KW-0863">Zinc-finger</keyword>
<evidence type="ECO:0000256" key="11">
    <source>
        <dbReference type="SAM" id="MobiDB-lite"/>
    </source>
</evidence>
<feature type="domain" description="RING-type" evidence="12">
    <location>
        <begin position="134"/>
        <end position="183"/>
    </location>
</feature>
<dbReference type="Proteomes" id="UP001075354">
    <property type="component" value="Chromosome 1"/>
</dbReference>
<dbReference type="Pfam" id="PF22191">
    <property type="entry name" value="IBR_1"/>
    <property type="match status" value="1"/>
</dbReference>
<evidence type="ECO:0000256" key="8">
    <source>
        <dbReference type="ARBA" id="ARBA00022786"/>
    </source>
</evidence>
<dbReference type="FunFam" id="1.20.120.1750:FF:000002">
    <property type="entry name" value="RBR-type E3 ubiquitin transferase"/>
    <property type="match status" value="1"/>
</dbReference>
<evidence type="ECO:0000256" key="10">
    <source>
        <dbReference type="PROSITE-ProRule" id="PRU00175"/>
    </source>
</evidence>